<proteinExistence type="inferred from homology"/>
<accession>A0A7T6AR30</accession>
<dbReference type="InterPro" id="IPR051060">
    <property type="entry name" value="Carbamoyltrans_HypF-like"/>
</dbReference>
<evidence type="ECO:0000259" key="11">
    <source>
        <dbReference type="PROSITE" id="PS51163"/>
    </source>
</evidence>
<dbReference type="SUPFAM" id="SSF55821">
    <property type="entry name" value="YrdC/RibB"/>
    <property type="match status" value="1"/>
</dbReference>
<dbReference type="GO" id="GO:0051604">
    <property type="term" value="P:protein maturation"/>
    <property type="evidence" value="ECO:0007669"/>
    <property type="project" value="TreeGrafter"/>
</dbReference>
<dbReference type="GO" id="GO:0003725">
    <property type="term" value="F:double-stranded RNA binding"/>
    <property type="evidence" value="ECO:0007669"/>
    <property type="project" value="InterPro"/>
</dbReference>
<evidence type="ECO:0000313" key="12">
    <source>
        <dbReference type="EMBL" id="QQG66110.1"/>
    </source>
</evidence>
<dbReference type="PROSITE" id="PS51163">
    <property type="entry name" value="YRDC"/>
    <property type="match status" value="1"/>
</dbReference>
<dbReference type="PANTHER" id="PTHR42959:SF1">
    <property type="entry name" value="CARBAMOYLTRANSFERASE HYPF"/>
    <property type="match status" value="1"/>
</dbReference>
<dbReference type="PROSITE" id="PS51160">
    <property type="entry name" value="ACYLPHOSPHATASE_3"/>
    <property type="match status" value="1"/>
</dbReference>
<keyword evidence="4" id="KW-0479">Metal-binding</keyword>
<comment type="catalytic activity">
    <reaction evidence="9">
        <text>an acyl phosphate + H2O = a carboxylate + phosphate + H(+)</text>
        <dbReference type="Rhea" id="RHEA:14965"/>
        <dbReference type="ChEBI" id="CHEBI:15377"/>
        <dbReference type="ChEBI" id="CHEBI:15378"/>
        <dbReference type="ChEBI" id="CHEBI:29067"/>
        <dbReference type="ChEBI" id="CHEBI:43474"/>
        <dbReference type="ChEBI" id="CHEBI:59918"/>
        <dbReference type="EC" id="3.6.1.7"/>
    </reaction>
</comment>
<evidence type="ECO:0000256" key="8">
    <source>
        <dbReference type="PIRNR" id="PIRNR006256"/>
    </source>
</evidence>
<dbReference type="GO" id="GO:0016743">
    <property type="term" value="F:carboxyl- or carbamoyltransferase activity"/>
    <property type="evidence" value="ECO:0007669"/>
    <property type="project" value="UniProtKB-UniRule"/>
</dbReference>
<dbReference type="Pfam" id="PF17788">
    <property type="entry name" value="HypF_C"/>
    <property type="match status" value="1"/>
</dbReference>
<feature type="active site" evidence="9">
    <location>
        <position position="46"/>
    </location>
</feature>
<evidence type="ECO:0000256" key="2">
    <source>
        <dbReference type="ARBA" id="ARBA00008097"/>
    </source>
</evidence>
<evidence type="ECO:0000256" key="5">
    <source>
        <dbReference type="ARBA" id="ARBA00022771"/>
    </source>
</evidence>
<dbReference type="InterPro" id="IPR001792">
    <property type="entry name" value="Acylphosphatase-like_dom"/>
</dbReference>
<comment type="catalytic activity">
    <reaction evidence="7">
        <text>C-terminal L-cysteinyl-[HypE protein] + carbamoyl phosphate + ATP + H2O = C-terminal S-carboxamide-L-cysteinyl-[HypE protein] + AMP + phosphate + diphosphate + H(+)</text>
        <dbReference type="Rhea" id="RHEA:55636"/>
        <dbReference type="Rhea" id="RHEA-COMP:14247"/>
        <dbReference type="Rhea" id="RHEA-COMP:14392"/>
        <dbReference type="ChEBI" id="CHEBI:15377"/>
        <dbReference type="ChEBI" id="CHEBI:15378"/>
        <dbReference type="ChEBI" id="CHEBI:30616"/>
        <dbReference type="ChEBI" id="CHEBI:33019"/>
        <dbReference type="ChEBI" id="CHEBI:43474"/>
        <dbReference type="ChEBI" id="CHEBI:58228"/>
        <dbReference type="ChEBI" id="CHEBI:76913"/>
        <dbReference type="ChEBI" id="CHEBI:139126"/>
        <dbReference type="ChEBI" id="CHEBI:456215"/>
    </reaction>
</comment>
<dbReference type="InterPro" id="IPR055128">
    <property type="entry name" value="HypF_C_2"/>
</dbReference>
<organism evidence="12 13">
    <name type="scientific">Desulfobulbus oligotrophicus</name>
    <dbReference type="NCBI Taxonomy" id="1909699"/>
    <lineage>
        <taxon>Bacteria</taxon>
        <taxon>Pseudomonadati</taxon>
        <taxon>Thermodesulfobacteriota</taxon>
        <taxon>Desulfobulbia</taxon>
        <taxon>Desulfobulbales</taxon>
        <taxon>Desulfobulbaceae</taxon>
        <taxon>Desulfobulbus</taxon>
    </lineage>
</organism>
<keyword evidence="3" id="KW-0436">Ligase</keyword>
<dbReference type="InterPro" id="IPR004421">
    <property type="entry name" value="Carbamoyltransferase_HypF"/>
</dbReference>
<name>A0A7T6AR30_9BACT</name>
<dbReference type="Gene3D" id="3.90.870.50">
    <property type="match status" value="1"/>
</dbReference>
<dbReference type="GO" id="GO:0003998">
    <property type="term" value="F:acylphosphatase activity"/>
    <property type="evidence" value="ECO:0007669"/>
    <property type="project" value="UniProtKB-EC"/>
</dbReference>
<dbReference type="UniPathway" id="UPA00335"/>
<dbReference type="InterPro" id="IPR017968">
    <property type="entry name" value="Acylphosphatase_CS"/>
</dbReference>
<dbReference type="GO" id="GO:0008270">
    <property type="term" value="F:zinc ion binding"/>
    <property type="evidence" value="ECO:0007669"/>
    <property type="project" value="UniProtKB-KW"/>
</dbReference>
<sequence length="774" mass="83568">MATVLAQSVHVETLHVFVHGIVQGVGFRPFVYRLAQRYGVTGNVRNNEEGVAIVASGLPEALHAFVAALESDAPPAARINRIDIHPVEEAANDQIEQSFHILPSCTGQRPSTQIAPDMAVCADCLREILDPADRRYQYPFTNCTNCGPRFSIVSQVPYDRPNTSMHRFAMCADCSREYHDPLNRRFHAQPNACPVCGPQLSWHDCTGRAVAGDCLKSAALALANGQVVAIKGLGGFHLAADACSAQAVTLLRQRKNRPSKPLAIMVRDLETAASFASINAAEAALLCSSEHPIVLLACRKKTALAAEVAPGIGTIGIMLPYTPLHALLLAQPTTPKALVMTSGNRSDEPICIRNEEALQRLQDLADWFLLHNCDIVTRVDDSVARIMAGQVRLLRRARGFSPIPVALPAATADILACGAEMKNSFCIVRNSEAYLSQHIGELTSTESYDFYQESIEHLQQVLGFVPEQTVCDQHPDYLSSGYAHARHAHCQKVQHHHAHIGAVMAEQNVSGPVLGIVLDGAGYSGDGTVYGGEVYLADRNGYTRLARLSHLLLPGGDQAAAQPWRMALSLLYQHLGEQALSAEFQPPALLAIEQTHKQFIGQMMLKGLHCPQTSSCGRLFDAVSALLGLCLYNDYEGQAAMLLEEQAMSAGDEVPSAYPVTLTTEAGVLIIESSPLAALICADLTAAVPAAVIARRFHQWLVDALETVCVELREQTGIDRVVLSGGCMQNRLLLETLIRQMHTRGFSVHAGALVPMNDGGIALGQAFIGGYVCV</sequence>
<dbReference type="Pfam" id="PF01300">
    <property type="entry name" value="Sua5_yciO_yrdC"/>
    <property type="match status" value="1"/>
</dbReference>
<dbReference type="KEGG" id="dog:HP555_09620"/>
<dbReference type="AlphaFoldDB" id="A0A7T6AR30"/>
<dbReference type="InterPro" id="IPR043129">
    <property type="entry name" value="ATPase_NBD"/>
</dbReference>
<dbReference type="PIRSF" id="PIRSF006256">
    <property type="entry name" value="CMPcnvr_hdrg_mat"/>
    <property type="match status" value="1"/>
</dbReference>
<dbReference type="InterPro" id="IPR017945">
    <property type="entry name" value="DHBP_synth_RibB-like_a/b_dom"/>
</dbReference>
<dbReference type="InterPro" id="IPR041440">
    <property type="entry name" value="HypF_C"/>
</dbReference>
<dbReference type="EC" id="6.2.-.-" evidence="8"/>
<dbReference type="SUPFAM" id="SSF53067">
    <property type="entry name" value="Actin-like ATPase domain"/>
    <property type="match status" value="1"/>
</dbReference>
<keyword evidence="6" id="KW-0862">Zinc</keyword>
<dbReference type="SUPFAM" id="SSF54975">
    <property type="entry name" value="Acylphosphatase/BLUF domain-like"/>
    <property type="match status" value="1"/>
</dbReference>
<dbReference type="InterPro" id="IPR006070">
    <property type="entry name" value="Sua5-like_dom"/>
</dbReference>
<dbReference type="RefSeq" id="WP_199261928.1">
    <property type="nucleotide sequence ID" value="NZ_CP054140.1"/>
</dbReference>
<feature type="active site" evidence="9">
    <location>
        <position position="28"/>
    </location>
</feature>
<dbReference type="Pfam" id="PF07503">
    <property type="entry name" value="zf-HYPF"/>
    <property type="match status" value="2"/>
</dbReference>
<keyword evidence="13" id="KW-1185">Reference proteome</keyword>
<dbReference type="PANTHER" id="PTHR42959">
    <property type="entry name" value="CARBAMOYLTRANSFERASE"/>
    <property type="match status" value="1"/>
</dbReference>
<keyword evidence="12" id="KW-0808">Transferase</keyword>
<reference evidence="12 13" key="1">
    <citation type="submission" date="2020-05" db="EMBL/GenBank/DDBJ databases">
        <title>Complete genome of Desulfobulbus oligotrophicus.</title>
        <authorList>
            <person name="Podar M."/>
        </authorList>
    </citation>
    <scope>NUCLEOTIDE SEQUENCE [LARGE SCALE GENOMIC DNA]</scope>
    <source>
        <strain evidence="12 13">Prop6</strain>
    </source>
</reference>
<comment type="similarity">
    <text evidence="2 8">Belongs to the carbamoyltransferase HypF family.</text>
</comment>
<dbReference type="Gene3D" id="3.30.420.40">
    <property type="match status" value="1"/>
</dbReference>
<dbReference type="InterPro" id="IPR036046">
    <property type="entry name" value="Acylphosphatase-like_dom_sf"/>
</dbReference>
<evidence type="ECO:0000256" key="3">
    <source>
        <dbReference type="ARBA" id="ARBA00022598"/>
    </source>
</evidence>
<comment type="pathway">
    <text evidence="1">Protein modification; [NiFe] hydrogenase maturation.</text>
</comment>
<evidence type="ECO:0000256" key="4">
    <source>
        <dbReference type="ARBA" id="ARBA00022723"/>
    </source>
</evidence>
<dbReference type="EMBL" id="CP054140">
    <property type="protein sequence ID" value="QQG66110.1"/>
    <property type="molecule type" value="Genomic_DNA"/>
</dbReference>
<dbReference type="Gene3D" id="3.30.110.120">
    <property type="match status" value="1"/>
</dbReference>
<evidence type="ECO:0000256" key="1">
    <source>
        <dbReference type="ARBA" id="ARBA00004711"/>
    </source>
</evidence>
<evidence type="ECO:0000256" key="6">
    <source>
        <dbReference type="ARBA" id="ARBA00022833"/>
    </source>
</evidence>
<evidence type="ECO:0000313" key="13">
    <source>
        <dbReference type="Proteomes" id="UP000596092"/>
    </source>
</evidence>
<keyword evidence="5" id="KW-0863">Zinc-finger</keyword>
<feature type="domain" description="Acylphosphatase-like" evidence="10">
    <location>
        <begin position="13"/>
        <end position="103"/>
    </location>
</feature>
<dbReference type="Proteomes" id="UP000596092">
    <property type="component" value="Chromosome"/>
</dbReference>
<dbReference type="PROSITE" id="PS00150">
    <property type="entry name" value="ACYLPHOSPHATASE_1"/>
    <property type="match status" value="1"/>
</dbReference>
<evidence type="ECO:0000259" key="10">
    <source>
        <dbReference type="PROSITE" id="PS51160"/>
    </source>
</evidence>
<dbReference type="Pfam" id="PF00708">
    <property type="entry name" value="Acylphosphatase"/>
    <property type="match status" value="1"/>
</dbReference>
<dbReference type="NCBIfam" id="TIGR00143">
    <property type="entry name" value="hypF"/>
    <property type="match status" value="1"/>
</dbReference>
<dbReference type="GO" id="GO:0016874">
    <property type="term" value="F:ligase activity"/>
    <property type="evidence" value="ECO:0007669"/>
    <property type="project" value="UniProtKB-UniRule"/>
</dbReference>
<dbReference type="Pfam" id="PF22521">
    <property type="entry name" value="HypF_C_2"/>
    <property type="match status" value="1"/>
</dbReference>
<evidence type="ECO:0000256" key="9">
    <source>
        <dbReference type="PROSITE-ProRule" id="PRU00520"/>
    </source>
</evidence>
<keyword evidence="9" id="KW-0378">Hydrolase</keyword>
<feature type="domain" description="YrdC-like" evidence="11">
    <location>
        <begin position="212"/>
        <end position="399"/>
    </location>
</feature>
<protein>
    <recommendedName>
        <fullName evidence="8">Carbamoyltransferase</fullName>
        <ecNumber evidence="8">6.2.-.-</ecNumber>
    </recommendedName>
</protein>
<gene>
    <name evidence="12" type="primary">hypF</name>
    <name evidence="12" type="ORF">HP555_09620</name>
</gene>
<evidence type="ECO:0000256" key="7">
    <source>
        <dbReference type="ARBA" id="ARBA00048220"/>
    </source>
</evidence>
<dbReference type="Gene3D" id="3.30.420.360">
    <property type="match status" value="1"/>
</dbReference>
<dbReference type="InterPro" id="IPR011125">
    <property type="entry name" value="Znf_HypF"/>
</dbReference>